<evidence type="ECO:0000313" key="3">
    <source>
        <dbReference type="Proteomes" id="UP000011723"/>
    </source>
</evidence>
<sequence length="1229" mass="131104">MSTRTDGEPQQPTQDPQPTATPFADVTDSLLLWASQAELAVSQRLAGCDWFPASGYTTDDLEAIDRFFGTFLARQVAAGAKLPELLEITPGLTVASLVARAARVLDRDELLTEYLVGLGLEARPEWVEHLSSHTADLLGRVGLTVPEDGTTAVELLTAHAGVTSSEVGTLLELLDRLPGETTGAEAAALLADGSWRGHWPGSEGDEETDPVHLTATESVARLAPGHLAGLIDAIQALRAFALAHPNSWLDRDRGGLTPALPGLVAEAVVAELRERPVGTLDRASAVGVTTRELRPRLIFDAERGKVCLRLPEQRVEDELGEVSWRVSLDGTTRIFRTGRPWGEPTWAEALDVTVEHQVREVTVQDVTNGITWTTPVVDTEDPVLLFAVNGQDLTGMATLHHPEVWVLTPPDSELSDVVTGDELPVLETVEVHGWTSWTARRLDLSHAASLQVTRPGQTPSATTNHLRCVDPRQRVRFRHPEAPLDDVKTLSGLPLHPVSLVAEFPPTISGHDEIWQLSISAYARPGTAGDEVAPPEPLEVPAEGGVFAIFDPEVYDSPWVGEYLIRLRGPRNESFRHRYALVEGMSARTLIDDEARTVRIPAGAGLSEASLSVSAGEKAFGVEPRRITVDAASAGANFAVTTEEGDYLPLRFTPPRLSFELPVRDYPPMWRTTRLVCAPRDLDAEGELRVRVGGEMGNPQVRVVNHHGAPVRTVNLTAADAQTYTGPVAQLASSAATLPSGRIELEWNDVRVNRRTAVTLADLSKDPHAAGVSIEDGHLVVDGAATGRSLAAWVWPLTAPWASAVTLPELTARTPLPEAFVDAGPLAVLPHSADPFTTLRAPQTPGASALVAEQPGHLADQPGALADLSAFLAGETDDAPADPSVMPVLWDLLAGWGDADHSELADRRRAAVTTAFAAAPGAALAALAASLVPAEQQPGRVIASGLATVPLAPATGDGAEDDPDEAESLAAAVIAGDTPDNTTRTDRTDRTDGDDAEHHAAWIGAMELLGALPAAAGEAEEGNPQRLRELRRKLAEIAGKGILTTLATGRDATLDTAGIDQSTVLIARMDATQQEALLASFFSSAELVPGAILDDNTRLLAIFETFHRREELTDLLTSEGLIKPAVSLLRALRSSNRQLYSSARIRFDKLDAVNTEDRDNAWALAPVVSLVFALAARMHAHGLMGKSRTLEAASTGWSRLADVVPDLVTGDLVAAEAMVLAETYPQLAG</sequence>
<accession>M1MYL3</accession>
<dbReference type="Proteomes" id="UP000011723">
    <property type="component" value="Chromosome"/>
</dbReference>
<feature type="region of interest" description="Disordered" evidence="1">
    <location>
        <begin position="973"/>
        <end position="995"/>
    </location>
</feature>
<evidence type="ECO:0000256" key="1">
    <source>
        <dbReference type="SAM" id="MobiDB-lite"/>
    </source>
</evidence>
<feature type="compositionally biased region" description="Low complexity" evidence="1">
    <location>
        <begin position="9"/>
        <end position="21"/>
    </location>
</feature>
<dbReference type="HOGENOM" id="CLU_285111_0_0_11"/>
<organism evidence="2 3">
    <name type="scientific">Corynebacterium halotolerans YIM 70093 = DSM 44683</name>
    <dbReference type="NCBI Taxonomy" id="1121362"/>
    <lineage>
        <taxon>Bacteria</taxon>
        <taxon>Bacillati</taxon>
        <taxon>Actinomycetota</taxon>
        <taxon>Actinomycetes</taxon>
        <taxon>Mycobacteriales</taxon>
        <taxon>Corynebacteriaceae</taxon>
        <taxon>Corynebacterium</taxon>
    </lineage>
</organism>
<keyword evidence="3" id="KW-1185">Reference proteome</keyword>
<dbReference type="STRING" id="1121362.A605_09060"/>
<name>M1MYL3_9CORY</name>
<dbReference type="AlphaFoldDB" id="M1MYL3"/>
<dbReference type="eggNOG" id="ENOG502ZH85">
    <property type="taxonomic scope" value="Bacteria"/>
</dbReference>
<feature type="region of interest" description="Disordered" evidence="1">
    <location>
        <begin position="1"/>
        <end position="21"/>
    </location>
</feature>
<proteinExistence type="predicted"/>
<feature type="compositionally biased region" description="Basic and acidic residues" evidence="1">
    <location>
        <begin position="983"/>
        <end position="995"/>
    </location>
</feature>
<dbReference type="PATRIC" id="fig|1121362.3.peg.1829"/>
<dbReference type="EMBL" id="CP003697">
    <property type="protein sequence ID" value="AGF72814.1"/>
    <property type="molecule type" value="Genomic_DNA"/>
</dbReference>
<protein>
    <submittedName>
        <fullName evidence="2">Uncharacterized protein</fullName>
    </submittedName>
</protein>
<reference evidence="2 3" key="1">
    <citation type="journal article" date="2012" name="Stand. Genomic Sci.">
        <title>Genome sequence of the halotolerant bacterium Corynebacterium halotolerans type strain YIM 70093(T) (= DSM 44683(T)).</title>
        <authorList>
            <person name="Ruckert C."/>
            <person name="Albersmeier A."/>
            <person name="Al-Dilaimi A."/>
            <person name="Niehaus K."/>
            <person name="Szczepanowski R."/>
            <person name="Kalinowski J."/>
        </authorList>
    </citation>
    <scope>NUCLEOTIDE SEQUENCE [LARGE SCALE GENOMIC DNA]</scope>
    <source>
        <strain evidence="2">YIM 70093</strain>
    </source>
</reference>
<gene>
    <name evidence="2" type="ORF">A605_09060</name>
</gene>
<evidence type="ECO:0000313" key="2">
    <source>
        <dbReference type="EMBL" id="AGF72814.1"/>
    </source>
</evidence>
<dbReference type="KEGG" id="chn:A605_09060"/>
<dbReference type="RefSeq" id="WP_015401233.1">
    <property type="nucleotide sequence ID" value="NC_020302.1"/>
</dbReference>